<keyword evidence="3" id="KW-1185">Reference proteome</keyword>
<dbReference type="Proteomes" id="UP001596253">
    <property type="component" value="Unassembled WGS sequence"/>
</dbReference>
<keyword evidence="1" id="KW-0812">Transmembrane</keyword>
<feature type="transmembrane region" description="Helical" evidence="1">
    <location>
        <begin position="36"/>
        <end position="69"/>
    </location>
</feature>
<evidence type="ECO:0000313" key="3">
    <source>
        <dbReference type="Proteomes" id="UP001596253"/>
    </source>
</evidence>
<sequence length="81" mass="9522">MGAFLLVAVFLILCLPNHWEDHLILRFGNYRYLIFLPIYLILLTAVWWTNALLVPLTAILLILATWLDLHRAAQLHHHRPE</sequence>
<accession>A0ABW1R2F3</accession>
<keyword evidence="1" id="KW-0472">Membrane</keyword>
<gene>
    <name evidence="2" type="ORF">ACFP3T_04890</name>
</gene>
<evidence type="ECO:0000313" key="2">
    <source>
        <dbReference type="EMBL" id="MFC6164009.1"/>
    </source>
</evidence>
<reference evidence="3" key="1">
    <citation type="journal article" date="2019" name="Int. J. Syst. Evol. Microbiol.">
        <title>The Global Catalogue of Microorganisms (GCM) 10K type strain sequencing project: providing services to taxonomists for standard genome sequencing and annotation.</title>
        <authorList>
            <consortium name="The Broad Institute Genomics Platform"/>
            <consortium name="The Broad Institute Genome Sequencing Center for Infectious Disease"/>
            <person name="Wu L."/>
            <person name="Ma J."/>
        </authorList>
    </citation>
    <scope>NUCLEOTIDE SEQUENCE [LARGE SCALE GENOMIC DNA]</scope>
    <source>
        <strain evidence="3">CCM 8932</strain>
    </source>
</reference>
<protein>
    <recommendedName>
        <fullName evidence="4">Integral membrane protein</fullName>
    </recommendedName>
</protein>
<name>A0ABW1R2F3_9LACO</name>
<organism evidence="2 3">
    <name type="scientific">Lactiplantibacillus dongliensis</name>
    <dbReference type="NCBI Taxonomy" id="2559919"/>
    <lineage>
        <taxon>Bacteria</taxon>
        <taxon>Bacillati</taxon>
        <taxon>Bacillota</taxon>
        <taxon>Bacilli</taxon>
        <taxon>Lactobacillales</taxon>
        <taxon>Lactobacillaceae</taxon>
        <taxon>Lactiplantibacillus</taxon>
    </lineage>
</organism>
<keyword evidence="1" id="KW-1133">Transmembrane helix</keyword>
<comment type="caution">
    <text evidence="2">The sequence shown here is derived from an EMBL/GenBank/DDBJ whole genome shotgun (WGS) entry which is preliminary data.</text>
</comment>
<proteinExistence type="predicted"/>
<evidence type="ECO:0008006" key="4">
    <source>
        <dbReference type="Google" id="ProtNLM"/>
    </source>
</evidence>
<dbReference type="RefSeq" id="WP_137641084.1">
    <property type="nucleotide sequence ID" value="NZ_BJDK01000039.1"/>
</dbReference>
<evidence type="ECO:0000256" key="1">
    <source>
        <dbReference type="SAM" id="Phobius"/>
    </source>
</evidence>
<dbReference type="EMBL" id="JBHSSD010000018">
    <property type="protein sequence ID" value="MFC6164009.1"/>
    <property type="molecule type" value="Genomic_DNA"/>
</dbReference>